<evidence type="ECO:0000256" key="5">
    <source>
        <dbReference type="ARBA" id="ARBA00023136"/>
    </source>
</evidence>
<evidence type="ECO:0000256" key="4">
    <source>
        <dbReference type="ARBA" id="ARBA00022989"/>
    </source>
</evidence>
<gene>
    <name evidence="8" type="ORF">ACFOLH_17245</name>
</gene>
<evidence type="ECO:0000256" key="3">
    <source>
        <dbReference type="ARBA" id="ARBA00022692"/>
    </source>
</evidence>
<sequence>MAEASRSEGTHPGDPEDRERSAAQSGSNDGDITDNVPPPEDTRAMRWLRLAEDGVYYVMGVVLLVAAAVVVFFALGNFAAVVTGETETAMLEVLDALLLVFIFVELLYAVRVTIARHEIAAEPFLLIGVIASIKEIVVLSVEAAGAVGDGPLFADRVVLVGVLGGVVLGLCLAILLLRRSQTYPSE</sequence>
<proteinExistence type="predicted"/>
<keyword evidence="2" id="KW-1003">Cell membrane</keyword>
<organism evidence="8 9">
    <name type="scientific">Aquipuribacter hungaricus</name>
    <dbReference type="NCBI Taxonomy" id="545624"/>
    <lineage>
        <taxon>Bacteria</taxon>
        <taxon>Bacillati</taxon>
        <taxon>Actinomycetota</taxon>
        <taxon>Actinomycetes</taxon>
        <taxon>Micrococcales</taxon>
        <taxon>Intrasporangiaceae</taxon>
        <taxon>Aquipuribacter</taxon>
    </lineage>
</organism>
<keyword evidence="3 7" id="KW-0812">Transmembrane</keyword>
<name>A0ABV7WJQ6_9MICO</name>
<accession>A0ABV7WJQ6</accession>
<feature type="transmembrane region" description="Helical" evidence="7">
    <location>
        <begin position="55"/>
        <end position="81"/>
    </location>
</feature>
<comment type="caution">
    <text evidence="8">The sequence shown here is derived from an EMBL/GenBank/DDBJ whole genome shotgun (WGS) entry which is preliminary data.</text>
</comment>
<feature type="transmembrane region" description="Helical" evidence="7">
    <location>
        <begin position="124"/>
        <end position="145"/>
    </location>
</feature>
<feature type="transmembrane region" description="Helical" evidence="7">
    <location>
        <begin position="93"/>
        <end position="112"/>
    </location>
</feature>
<evidence type="ECO:0000256" key="2">
    <source>
        <dbReference type="ARBA" id="ARBA00022475"/>
    </source>
</evidence>
<keyword evidence="9" id="KW-1185">Reference proteome</keyword>
<keyword evidence="5 7" id="KW-0472">Membrane</keyword>
<comment type="subcellular location">
    <subcellularLocation>
        <location evidence="1">Cell membrane</location>
        <topology evidence="1">Multi-pass membrane protein</topology>
    </subcellularLocation>
</comment>
<keyword evidence="4 7" id="KW-1133">Transmembrane helix</keyword>
<evidence type="ECO:0000313" key="8">
    <source>
        <dbReference type="EMBL" id="MFC3690095.1"/>
    </source>
</evidence>
<evidence type="ECO:0000256" key="1">
    <source>
        <dbReference type="ARBA" id="ARBA00004651"/>
    </source>
</evidence>
<dbReference type="Proteomes" id="UP001595685">
    <property type="component" value="Unassembled WGS sequence"/>
</dbReference>
<dbReference type="InterPro" id="IPR020948">
    <property type="entry name" value="P_starv_induced_PsiE-like"/>
</dbReference>
<dbReference type="Pfam" id="PF06146">
    <property type="entry name" value="PsiE"/>
    <property type="match status" value="1"/>
</dbReference>
<reference evidence="9" key="1">
    <citation type="journal article" date="2019" name="Int. J. Syst. Evol. Microbiol.">
        <title>The Global Catalogue of Microorganisms (GCM) 10K type strain sequencing project: providing services to taxonomists for standard genome sequencing and annotation.</title>
        <authorList>
            <consortium name="The Broad Institute Genomics Platform"/>
            <consortium name="The Broad Institute Genome Sequencing Center for Infectious Disease"/>
            <person name="Wu L."/>
            <person name="Ma J."/>
        </authorList>
    </citation>
    <scope>NUCLEOTIDE SEQUENCE [LARGE SCALE GENOMIC DNA]</scope>
    <source>
        <strain evidence="9">NCAIM B.02333</strain>
    </source>
</reference>
<feature type="compositionally biased region" description="Basic and acidic residues" evidence="6">
    <location>
        <begin position="1"/>
        <end position="21"/>
    </location>
</feature>
<feature type="transmembrane region" description="Helical" evidence="7">
    <location>
        <begin position="157"/>
        <end position="177"/>
    </location>
</feature>
<dbReference type="RefSeq" id="WP_340291285.1">
    <property type="nucleotide sequence ID" value="NZ_JBBEOI010000036.1"/>
</dbReference>
<protein>
    <submittedName>
        <fullName evidence="8">Phosphate-starvation-inducible PsiE family protein</fullName>
    </submittedName>
</protein>
<evidence type="ECO:0000256" key="6">
    <source>
        <dbReference type="SAM" id="MobiDB-lite"/>
    </source>
</evidence>
<dbReference type="EMBL" id="JBHRWW010000016">
    <property type="protein sequence ID" value="MFC3690095.1"/>
    <property type="molecule type" value="Genomic_DNA"/>
</dbReference>
<feature type="region of interest" description="Disordered" evidence="6">
    <location>
        <begin position="1"/>
        <end position="40"/>
    </location>
</feature>
<evidence type="ECO:0000256" key="7">
    <source>
        <dbReference type="SAM" id="Phobius"/>
    </source>
</evidence>
<evidence type="ECO:0000313" key="9">
    <source>
        <dbReference type="Proteomes" id="UP001595685"/>
    </source>
</evidence>